<accession>A0A5K7YGD4</accession>
<dbReference type="Gene3D" id="3.30.1150.10">
    <property type="match status" value="1"/>
</dbReference>
<evidence type="ECO:0000256" key="10">
    <source>
        <dbReference type="SAM" id="MobiDB-lite"/>
    </source>
</evidence>
<dbReference type="InterPro" id="IPR003538">
    <property type="entry name" value="TonB"/>
</dbReference>
<evidence type="ECO:0000256" key="6">
    <source>
        <dbReference type="ARBA" id="ARBA00022692"/>
    </source>
</evidence>
<keyword evidence="3" id="KW-0813">Transport</keyword>
<protein>
    <recommendedName>
        <fullName evidence="12">TonB C-terminal domain-containing protein</fullName>
    </recommendedName>
</protein>
<keyword evidence="6 11" id="KW-0812">Transmembrane</keyword>
<dbReference type="PANTHER" id="PTHR33446:SF2">
    <property type="entry name" value="PROTEIN TONB"/>
    <property type="match status" value="1"/>
</dbReference>
<dbReference type="OrthoDB" id="5525691at2"/>
<dbReference type="PANTHER" id="PTHR33446">
    <property type="entry name" value="PROTEIN TONB-RELATED"/>
    <property type="match status" value="1"/>
</dbReference>
<feature type="domain" description="TonB C-terminal" evidence="12">
    <location>
        <begin position="148"/>
        <end position="239"/>
    </location>
</feature>
<dbReference type="RefSeq" id="WP_155316766.1">
    <property type="nucleotide sequence ID" value="NZ_AP021874.1"/>
</dbReference>
<evidence type="ECO:0000256" key="9">
    <source>
        <dbReference type="ARBA" id="ARBA00023136"/>
    </source>
</evidence>
<dbReference type="PROSITE" id="PS52015">
    <property type="entry name" value="TONB_CTD"/>
    <property type="match status" value="1"/>
</dbReference>
<sequence>MESQQHPSSVQRTSEPNWLLRTLIIFSLVVHAGIFIQVSGVYQSSTLSYIEMTLQNIARPATRDIPRPRPRPRMPAPTNPVKKLDVVQRPLPRFRPLAMAPVENNLPDTLVEDISAPDMPQTPGVDSADWVPGPQVSETADEFMTASSYLDMVRMKIERRKRYPEAAKARSIEGRVTIRFVLSTDGSVWKVAVTKGSRSKALNMAALDAVKNAAPFPRLPANLFKGDLPLELTIVFELT</sequence>
<feature type="transmembrane region" description="Helical" evidence="11">
    <location>
        <begin position="18"/>
        <end position="42"/>
    </location>
</feature>
<dbReference type="GO" id="GO:0098797">
    <property type="term" value="C:plasma membrane protein complex"/>
    <property type="evidence" value="ECO:0007669"/>
    <property type="project" value="TreeGrafter"/>
</dbReference>
<evidence type="ECO:0000256" key="7">
    <source>
        <dbReference type="ARBA" id="ARBA00022927"/>
    </source>
</evidence>
<dbReference type="InterPro" id="IPR006260">
    <property type="entry name" value="TonB/TolA_C"/>
</dbReference>
<dbReference type="Pfam" id="PF03544">
    <property type="entry name" value="TonB_C"/>
    <property type="match status" value="1"/>
</dbReference>
<evidence type="ECO:0000313" key="13">
    <source>
        <dbReference type="EMBL" id="BBO68632.1"/>
    </source>
</evidence>
<keyword evidence="4" id="KW-1003">Cell membrane</keyword>
<evidence type="ECO:0000256" key="4">
    <source>
        <dbReference type="ARBA" id="ARBA00022475"/>
    </source>
</evidence>
<dbReference type="PRINTS" id="PR01374">
    <property type="entry name" value="TONBPROTEIN"/>
</dbReference>
<dbReference type="GO" id="GO:0031992">
    <property type="term" value="F:energy transducer activity"/>
    <property type="evidence" value="ECO:0007669"/>
    <property type="project" value="InterPro"/>
</dbReference>
<keyword evidence="7" id="KW-0653">Protein transport</keyword>
<dbReference type="GO" id="GO:0030288">
    <property type="term" value="C:outer membrane-bounded periplasmic space"/>
    <property type="evidence" value="ECO:0007669"/>
    <property type="project" value="InterPro"/>
</dbReference>
<evidence type="ECO:0000256" key="1">
    <source>
        <dbReference type="ARBA" id="ARBA00004383"/>
    </source>
</evidence>
<proteinExistence type="inferred from homology"/>
<evidence type="ECO:0000259" key="12">
    <source>
        <dbReference type="PROSITE" id="PS52015"/>
    </source>
</evidence>
<evidence type="ECO:0000256" key="5">
    <source>
        <dbReference type="ARBA" id="ARBA00022519"/>
    </source>
</evidence>
<dbReference type="GO" id="GO:0055085">
    <property type="term" value="P:transmembrane transport"/>
    <property type="evidence" value="ECO:0007669"/>
    <property type="project" value="InterPro"/>
</dbReference>
<keyword evidence="5" id="KW-0997">Cell inner membrane</keyword>
<evidence type="ECO:0000256" key="8">
    <source>
        <dbReference type="ARBA" id="ARBA00022989"/>
    </source>
</evidence>
<dbReference type="AlphaFoldDB" id="A0A5K7YGD4"/>
<dbReference type="GO" id="GO:0015891">
    <property type="term" value="P:siderophore transport"/>
    <property type="evidence" value="ECO:0007669"/>
    <property type="project" value="InterPro"/>
</dbReference>
<keyword evidence="9 11" id="KW-0472">Membrane</keyword>
<evidence type="ECO:0000256" key="11">
    <source>
        <dbReference type="SAM" id="Phobius"/>
    </source>
</evidence>
<dbReference type="GO" id="GO:0015031">
    <property type="term" value="P:protein transport"/>
    <property type="evidence" value="ECO:0007669"/>
    <property type="project" value="UniProtKB-KW"/>
</dbReference>
<evidence type="ECO:0000256" key="3">
    <source>
        <dbReference type="ARBA" id="ARBA00022448"/>
    </source>
</evidence>
<evidence type="ECO:0000313" key="14">
    <source>
        <dbReference type="Proteomes" id="UP000427906"/>
    </source>
</evidence>
<name>A0A5K7YGD4_9BACT</name>
<dbReference type="KEGG" id="dalk:DSCA_25620"/>
<dbReference type="InterPro" id="IPR037682">
    <property type="entry name" value="TonB_C"/>
</dbReference>
<dbReference type="Proteomes" id="UP000427906">
    <property type="component" value="Chromosome"/>
</dbReference>
<keyword evidence="14" id="KW-1185">Reference proteome</keyword>
<dbReference type="InterPro" id="IPR051045">
    <property type="entry name" value="TonB-dependent_transducer"/>
</dbReference>
<dbReference type="EMBL" id="AP021874">
    <property type="protein sequence ID" value="BBO68632.1"/>
    <property type="molecule type" value="Genomic_DNA"/>
</dbReference>
<dbReference type="NCBIfam" id="TIGR01352">
    <property type="entry name" value="tonB_Cterm"/>
    <property type="match status" value="1"/>
</dbReference>
<dbReference type="SUPFAM" id="SSF74653">
    <property type="entry name" value="TolA/TonB C-terminal domain"/>
    <property type="match status" value="1"/>
</dbReference>
<gene>
    <name evidence="13" type="ORF">DSCA_25620</name>
</gene>
<reference evidence="13 14" key="1">
    <citation type="submission" date="2019-11" db="EMBL/GenBank/DDBJ databases">
        <title>Comparative genomics of hydrocarbon-degrading Desulfosarcina strains.</title>
        <authorList>
            <person name="Watanabe M."/>
            <person name="Kojima H."/>
            <person name="Fukui M."/>
        </authorList>
    </citation>
    <scope>NUCLEOTIDE SEQUENCE [LARGE SCALE GENOMIC DNA]</scope>
    <source>
        <strain evidence="13 14">PL12</strain>
    </source>
</reference>
<keyword evidence="8 11" id="KW-1133">Transmembrane helix</keyword>
<comment type="subcellular location">
    <subcellularLocation>
        <location evidence="1">Cell inner membrane</location>
        <topology evidence="1">Single-pass membrane protein</topology>
        <orientation evidence="1">Periplasmic side</orientation>
    </subcellularLocation>
</comment>
<feature type="region of interest" description="Disordered" evidence="10">
    <location>
        <begin position="61"/>
        <end position="80"/>
    </location>
</feature>
<evidence type="ECO:0000256" key="2">
    <source>
        <dbReference type="ARBA" id="ARBA00006555"/>
    </source>
</evidence>
<organism evidence="13 14">
    <name type="scientific">Desulfosarcina alkanivorans</name>
    <dbReference type="NCBI Taxonomy" id="571177"/>
    <lineage>
        <taxon>Bacteria</taxon>
        <taxon>Pseudomonadati</taxon>
        <taxon>Thermodesulfobacteriota</taxon>
        <taxon>Desulfobacteria</taxon>
        <taxon>Desulfobacterales</taxon>
        <taxon>Desulfosarcinaceae</taxon>
        <taxon>Desulfosarcina</taxon>
    </lineage>
</organism>
<comment type="similarity">
    <text evidence="2">Belongs to the TonB family.</text>
</comment>